<dbReference type="InterPro" id="IPR027417">
    <property type="entry name" value="P-loop_NTPase"/>
</dbReference>
<protein>
    <submittedName>
        <fullName evidence="11">Possible exodeoxyribonuclease V subunit C 125 kD polypeptide</fullName>
        <ecNumber evidence="11">3.1.11.5</ecNumber>
    </submittedName>
</protein>
<keyword evidence="8" id="KW-0238">DNA-binding</keyword>
<organism evidence="11 12">
    <name type="scientific">Prochlorococcus marinus (strain MIT 9211)</name>
    <dbReference type="NCBI Taxonomy" id="93059"/>
    <lineage>
        <taxon>Bacteria</taxon>
        <taxon>Bacillati</taxon>
        <taxon>Cyanobacteriota</taxon>
        <taxon>Cyanophyceae</taxon>
        <taxon>Synechococcales</taxon>
        <taxon>Prochlorococcaceae</taxon>
        <taxon>Prochlorococcus</taxon>
    </lineage>
</organism>
<keyword evidence="3" id="KW-0227">DNA damage</keyword>
<dbReference type="Pfam" id="PF04257">
    <property type="entry name" value="Exonuc_V_gamma"/>
    <property type="match status" value="1"/>
</dbReference>
<evidence type="ECO:0000256" key="2">
    <source>
        <dbReference type="ARBA" id="ARBA00022741"/>
    </source>
</evidence>
<evidence type="ECO:0000256" key="3">
    <source>
        <dbReference type="ARBA" id="ARBA00022763"/>
    </source>
</evidence>
<reference evidence="11 12" key="1">
    <citation type="journal article" date="2007" name="PLoS Genet.">
        <title>Patterns and implications of gene gain and loss in the evolution of Prochlorococcus.</title>
        <authorList>
            <person name="Kettler G.C."/>
            <person name="Martiny A.C."/>
            <person name="Huang K."/>
            <person name="Zucker J."/>
            <person name="Coleman M.L."/>
            <person name="Rodrigue S."/>
            <person name="Chen F."/>
            <person name="Lapidus A."/>
            <person name="Ferriera S."/>
            <person name="Johnson J."/>
            <person name="Steglich C."/>
            <person name="Church G.M."/>
            <person name="Richardson P."/>
            <person name="Chisholm S.W."/>
        </authorList>
    </citation>
    <scope>NUCLEOTIDE SEQUENCE [LARGE SCALE GENOMIC DNA]</scope>
    <source>
        <strain evidence="12">MIT 9211</strain>
    </source>
</reference>
<evidence type="ECO:0000256" key="1">
    <source>
        <dbReference type="ARBA" id="ARBA00022722"/>
    </source>
</evidence>
<dbReference type="GO" id="GO:0009338">
    <property type="term" value="C:exodeoxyribonuclease V complex"/>
    <property type="evidence" value="ECO:0007669"/>
    <property type="project" value="InterPro"/>
</dbReference>
<dbReference type="GO" id="GO:0005524">
    <property type="term" value="F:ATP binding"/>
    <property type="evidence" value="ECO:0007669"/>
    <property type="project" value="UniProtKB-KW"/>
</dbReference>
<dbReference type="PANTHER" id="PTHR30591">
    <property type="entry name" value="RECBCD ENZYME SUBUNIT RECC"/>
    <property type="match status" value="1"/>
</dbReference>
<dbReference type="KEGG" id="pmj:P9211_10811"/>
<evidence type="ECO:0000256" key="6">
    <source>
        <dbReference type="ARBA" id="ARBA00022839"/>
    </source>
</evidence>
<evidence type="ECO:0000256" key="5">
    <source>
        <dbReference type="ARBA" id="ARBA00022806"/>
    </source>
</evidence>
<dbReference type="PIRSF" id="PIRSF000980">
    <property type="entry name" value="RecC"/>
    <property type="match status" value="1"/>
</dbReference>
<dbReference type="HAMAP" id="MF_01486">
    <property type="entry name" value="RecC"/>
    <property type="match status" value="1"/>
</dbReference>
<name>A9BB00_PROM4</name>
<evidence type="ECO:0000313" key="12">
    <source>
        <dbReference type="Proteomes" id="UP000000788"/>
    </source>
</evidence>
<keyword evidence="9" id="KW-0234">DNA repair</keyword>
<dbReference type="GO" id="GO:0006281">
    <property type="term" value="P:DNA repair"/>
    <property type="evidence" value="ECO:0007669"/>
    <property type="project" value="UniProtKB-KW"/>
</dbReference>
<dbReference type="eggNOG" id="COG1330">
    <property type="taxonomic scope" value="Bacteria"/>
</dbReference>
<dbReference type="OrthoDB" id="9762834at2"/>
<dbReference type="SUPFAM" id="SSF52540">
    <property type="entry name" value="P-loop containing nucleoside triphosphate hydrolases"/>
    <property type="match status" value="2"/>
</dbReference>
<evidence type="ECO:0000259" key="10">
    <source>
        <dbReference type="Pfam" id="PF17946"/>
    </source>
</evidence>
<dbReference type="InterPro" id="IPR011335">
    <property type="entry name" value="Restrct_endonuc-II-like"/>
</dbReference>
<evidence type="ECO:0000313" key="11">
    <source>
        <dbReference type="EMBL" id="ABX09012.1"/>
    </source>
</evidence>
<evidence type="ECO:0000256" key="9">
    <source>
        <dbReference type="ARBA" id="ARBA00023204"/>
    </source>
</evidence>
<evidence type="ECO:0000256" key="8">
    <source>
        <dbReference type="ARBA" id="ARBA00023125"/>
    </source>
</evidence>
<keyword evidence="4 11" id="KW-0378">Hydrolase</keyword>
<dbReference type="PANTHER" id="PTHR30591:SF1">
    <property type="entry name" value="RECBCD ENZYME SUBUNIT RECC"/>
    <property type="match status" value="1"/>
</dbReference>
<sequence length="1105" mass="126893">MLTIYRSNRAEWLANVLAEQLRANPPGLSENVEIVVNTWPTGRWLGEEIAKINGISALVRFPFPAAQLKTLVRKFLGIEVINDDDPWEANQLIWPILNSLPELLQKEEAGVLQKWLERDLSQSGKLSRDEWQLAKTIAYTFDEYIMYRPDVISDWWGTENEINNLKSKLPKYIQWQPILINLLKQRITQEPFGLQVRNVASKLKKGIAPKQNLPSDLRIFGINSLAPVQLELIQALSCIMEVKVFLLTPCKDLWSRCKTKREEYGEGWKVANDKLWLLNKQRLEATLGRMGSEFEQLLEGSGEYQLGEWDEKDLFAMPATIALNKQRKPTLLEQIQQRLVTNECIEPLQRSLDDSSISFTECPGPKRQIQIVRDQILQQLALNKNLEPKDILIMTPQVEKFAHLIPSIFNDVSATGVTLPWKITDRSQYDQPGLTQCIILLMEIACTRLTASNLDQLLTNPVIKDLYKLDDSEIDKITNCLQETGFRWGINSLERDGEETHTLNWCLERWLVGMVIPTIPGLVLGGIAPFSKGISISELSKWWEILSKICNMLQGLRQSHSCMKWGLVLKGLCDDLCNNDRKWSWERQRFLRAIDDWIRAADCFKKEIKIEVVAEIVKDLIAKEAGRFGHRTGRITISALEPMRAIPHKMIVLMGLDETIFPRKQQRPGFSLLDHKHFLGDPRINDKDRYVLLEALISTRETLLITWDGRDEKTGDSLEPSSPVQQFFEYLQHELGEKSSMGLLKKPSPNPLNKNNFLSCNNQPPISCDKRDLETRQWMNAKQGSRGLTLALPLNWNLSKNAVNSSSDNELLKSWLATPQLKWLEQFHLHPREWNKPIEDLDSLSIPELIKFKILKQEFTELITSSNNQIISPEINERESPNWQDKYLGQGVFPPKSAATLESEILGRRWTSLIKSLSKLGEVKRDSLMEDNETGEILIANNCTVLVEIGRLKAKTILNTWLTHLKLSAYHKSTKKTVVIARSDSNTKIDSYEVMLSWHPMSSIKAESILDELKQQAHNGLKQCWPVPPESGWKLAKARYKKSNDCNEIFRRAWIGDFNKEGERNKPEMQLCFGYKAAPEIFLENELFDQCLELLYKPLIAQLVK</sequence>
<keyword evidence="12" id="KW-1185">Reference proteome</keyword>
<dbReference type="GO" id="GO:0006310">
    <property type="term" value="P:DNA recombination"/>
    <property type="evidence" value="ECO:0007669"/>
    <property type="project" value="TreeGrafter"/>
</dbReference>
<dbReference type="Proteomes" id="UP000000788">
    <property type="component" value="Chromosome"/>
</dbReference>
<dbReference type="SUPFAM" id="SSF52980">
    <property type="entry name" value="Restriction endonuclease-like"/>
    <property type="match status" value="1"/>
</dbReference>
<keyword evidence="5" id="KW-0347">Helicase</keyword>
<dbReference type="Gene3D" id="3.40.50.10930">
    <property type="match status" value="1"/>
</dbReference>
<keyword evidence="2" id="KW-0547">Nucleotide-binding</keyword>
<dbReference type="Pfam" id="PF17946">
    <property type="entry name" value="RecC_C"/>
    <property type="match status" value="1"/>
</dbReference>
<dbReference type="EMBL" id="CP000878">
    <property type="protein sequence ID" value="ABX09012.1"/>
    <property type="molecule type" value="Genomic_DNA"/>
</dbReference>
<dbReference type="STRING" id="93059.P9211_10811"/>
<dbReference type="GO" id="GO:0008854">
    <property type="term" value="F:exodeoxyribonuclease V activity"/>
    <property type="evidence" value="ECO:0007669"/>
    <property type="project" value="UniProtKB-EC"/>
</dbReference>
<dbReference type="Gene3D" id="1.10.10.160">
    <property type="match status" value="1"/>
</dbReference>
<keyword evidence="6" id="KW-0269">Exonuclease</keyword>
<dbReference type="PROSITE" id="PS00018">
    <property type="entry name" value="EF_HAND_1"/>
    <property type="match status" value="1"/>
</dbReference>
<dbReference type="RefSeq" id="WP_012195633.1">
    <property type="nucleotide sequence ID" value="NC_009976.1"/>
</dbReference>
<dbReference type="EC" id="3.1.11.5" evidence="11"/>
<dbReference type="InterPro" id="IPR018247">
    <property type="entry name" value="EF_Hand_1_Ca_BS"/>
</dbReference>
<dbReference type="InterPro" id="IPR006697">
    <property type="entry name" value="RecC"/>
</dbReference>
<accession>A9BB00</accession>
<dbReference type="GO" id="GO:0004386">
    <property type="term" value="F:helicase activity"/>
    <property type="evidence" value="ECO:0007669"/>
    <property type="project" value="UniProtKB-KW"/>
</dbReference>
<feature type="domain" description="RecC C-terminal" evidence="10">
    <location>
        <begin position="812"/>
        <end position="1039"/>
    </location>
</feature>
<dbReference type="Gene3D" id="3.40.50.300">
    <property type="entry name" value="P-loop containing nucleotide triphosphate hydrolases"/>
    <property type="match status" value="2"/>
</dbReference>
<keyword evidence="7" id="KW-0067">ATP-binding</keyword>
<dbReference type="AlphaFoldDB" id="A9BB00"/>
<dbReference type="GO" id="GO:0003677">
    <property type="term" value="F:DNA binding"/>
    <property type="evidence" value="ECO:0007669"/>
    <property type="project" value="UniProtKB-KW"/>
</dbReference>
<evidence type="ECO:0000256" key="4">
    <source>
        <dbReference type="ARBA" id="ARBA00022801"/>
    </source>
</evidence>
<evidence type="ECO:0000256" key="7">
    <source>
        <dbReference type="ARBA" id="ARBA00022840"/>
    </source>
</evidence>
<proteinExistence type="inferred from homology"/>
<dbReference type="InterPro" id="IPR013986">
    <property type="entry name" value="DExx_box_DNA_helicase_dom_sf"/>
</dbReference>
<dbReference type="InterPro" id="IPR041500">
    <property type="entry name" value="RecC_C"/>
</dbReference>
<keyword evidence="1" id="KW-0540">Nuclease</keyword>
<gene>
    <name evidence="11" type="primary">recC</name>
    <name evidence="11" type="ordered locus">P9211_10811</name>
</gene>
<dbReference type="HOGENOM" id="CLU_007513_0_0_3"/>